<feature type="domain" description="60S ribosomal export protein NMD3 SH3" evidence="12">
    <location>
        <begin position="306"/>
        <end position="353"/>
    </location>
</feature>
<keyword evidence="7" id="KW-0653">Protein transport</keyword>
<keyword evidence="14" id="KW-1185">Reference proteome</keyword>
<feature type="domain" description="60S ribosomal export protein NMD3 OB-fold" evidence="11">
    <location>
        <begin position="370"/>
        <end position="460"/>
    </location>
</feature>
<feature type="compositionally biased region" description="Basic and acidic residues" evidence="9">
    <location>
        <begin position="973"/>
        <end position="984"/>
    </location>
</feature>
<protein>
    <recommendedName>
        <fullName evidence="4">60S ribosomal export protein NMD3</fullName>
    </recommendedName>
</protein>
<comment type="caution">
    <text evidence="13">The sequence shown here is derived from an EMBL/GenBank/DDBJ whole genome shotgun (WGS) entry which is preliminary data.</text>
</comment>
<dbReference type="InterPro" id="IPR039768">
    <property type="entry name" value="Nmd3"/>
</dbReference>
<evidence type="ECO:0000259" key="10">
    <source>
        <dbReference type="Pfam" id="PF04981"/>
    </source>
</evidence>
<evidence type="ECO:0000259" key="11">
    <source>
        <dbReference type="Pfam" id="PF21192"/>
    </source>
</evidence>
<dbReference type="OrthoDB" id="203821at2759"/>
<dbReference type="GO" id="GO:0015031">
    <property type="term" value="P:protein transport"/>
    <property type="evidence" value="ECO:0007669"/>
    <property type="project" value="UniProtKB-KW"/>
</dbReference>
<gene>
    <name evidence="13" type="ORF">FH972_026448</name>
</gene>
<evidence type="ECO:0000256" key="6">
    <source>
        <dbReference type="ARBA" id="ARBA00022490"/>
    </source>
</evidence>
<dbReference type="GO" id="GO:0043023">
    <property type="term" value="F:ribosomal large subunit binding"/>
    <property type="evidence" value="ECO:0007669"/>
    <property type="project" value="InterPro"/>
</dbReference>
<dbReference type="GO" id="GO:0005634">
    <property type="term" value="C:nucleus"/>
    <property type="evidence" value="ECO:0007669"/>
    <property type="project" value="UniProtKB-SubCell"/>
</dbReference>
<keyword evidence="5" id="KW-0813">Transport</keyword>
<accession>A0A5N6L405</accession>
<evidence type="ECO:0000256" key="9">
    <source>
        <dbReference type="SAM" id="MobiDB-lite"/>
    </source>
</evidence>
<evidence type="ECO:0000256" key="4">
    <source>
        <dbReference type="ARBA" id="ARBA00017035"/>
    </source>
</evidence>
<evidence type="ECO:0000259" key="12">
    <source>
        <dbReference type="Pfam" id="PF21193"/>
    </source>
</evidence>
<sequence length="1056" mass="119024">MQYNSTTGGICRMLVRGRPVTAPRSMLNQTLSITGTVLQVKQLKSPKMSMEIDSVPISSLPTKQNIATILCCNCGAPIDGTSAEAFNALCHDCLKLTVDISDGIQREGVLHTCRDCDRWMAPPSSWLMAAWESRELLAICLRKLKGLSKSRIIDASFIWTEPHSRRIRVKITIQQEASPGAIIQQTFEVEFVIHNQQCPDCAKSYTHNTWRANVQLRQKVPHKRTFLYLEQMILKQGAHKDTINIKEVHTGLDFFFAQRNHAEKFVDFLTSTVPCTAKKSQQLISMDTHTSARSYKFNFSVEIVPICKDDLVALPIKMAKSLGNISPLVLCYRIGTSINLLDPNTLQTADLATNMYWRTPFTSLADVRELKEFVVMDIEHMGQSKGRFELATATIRSASDFGVNDREYTVRTHLGNLLNAGDSVMGYQMDLTNFNSPEFEAIEESKQYRNTIQDVILVKKVYPNRRKNKRNWKLKRMAKEESEMKPLKNQEAREEADYETFLQDVEQDRELQQAMNLYKNQHKVCHREVLMFFTTPSVQDLTFPSVELHDTDQRIDMLMRSVFSNRKLSALWDVLNKDTVAGYRGKIAMLGWAASLMKTFRLHMMQVHPADISTDMSNGSERDLDRGLGKTPLIAATIDVGNETGWRTLHYIFPPRAQALLRRRTQAFVRVVILCTIVICLTTSLWLYTNRTGSTSSSSYTSDVFNASLGFQKVYVLGLPSRTDRRDAITLAARFTGFDFEWIDGVRPDDIADEAIPTSWDFARENKAVLATWRAHVNLLQKIIHDNTATALILEDDSDWDITLKAQLAQFATGVRLISSPPSTSIPHIGPTSSPYGPDWHLLWPGTCRMSPSDNTTRFYIQPDDLTVPPPARRWAVWSSHHRPPEAQQPHTRMTFRADGTGMCMYAYAVTQLGAQKALAQLALRPQRKPVDVLLRNLCRGADVRVVGAFDCYGVYPPLVGSHRAEGSGTRDSNNRETKAEKHGEYTRDVVYSTTINAGRIVAGGGAAEVLAQWPEDVERVAIRMDEDFTALVGTGSVRDIDLALLGETDIPPLEE</sequence>
<evidence type="ECO:0000313" key="13">
    <source>
        <dbReference type="EMBL" id="KAB8737489.1"/>
    </source>
</evidence>
<dbReference type="PANTHER" id="PTHR12746:SF2">
    <property type="entry name" value="60S RIBOSOMAL EXPORT PROTEIN NMD3"/>
    <property type="match status" value="1"/>
</dbReference>
<dbReference type="Pfam" id="PF21193">
    <property type="entry name" value="NMD_SH3"/>
    <property type="match status" value="1"/>
</dbReference>
<keyword evidence="8" id="KW-0539">Nucleus</keyword>
<evidence type="ECO:0000313" key="14">
    <source>
        <dbReference type="Proteomes" id="UP000327013"/>
    </source>
</evidence>
<proteinExistence type="inferred from homology"/>
<evidence type="ECO:0000256" key="3">
    <source>
        <dbReference type="ARBA" id="ARBA00009794"/>
    </source>
</evidence>
<dbReference type="InterPro" id="IPR048898">
    <property type="entry name" value="OB_NMD3"/>
</dbReference>
<dbReference type="Pfam" id="PF04981">
    <property type="entry name" value="NMD3"/>
    <property type="match status" value="1"/>
</dbReference>
<dbReference type="PANTHER" id="PTHR12746">
    <property type="entry name" value="NONSENSE-MEDIATED MRNA DECAY PROTEIN 3"/>
    <property type="match status" value="1"/>
</dbReference>
<dbReference type="Pfam" id="PF21192">
    <property type="entry name" value="OB_NMD3"/>
    <property type="match status" value="1"/>
</dbReference>
<evidence type="ECO:0000256" key="1">
    <source>
        <dbReference type="ARBA" id="ARBA00004123"/>
    </source>
</evidence>
<evidence type="ECO:0000256" key="7">
    <source>
        <dbReference type="ARBA" id="ARBA00022927"/>
    </source>
</evidence>
<dbReference type="Proteomes" id="UP000327013">
    <property type="component" value="Unassembled WGS sequence"/>
</dbReference>
<feature type="domain" description="Nmd3 N-terminal" evidence="10">
    <location>
        <begin position="71"/>
        <end position="303"/>
    </location>
</feature>
<evidence type="ECO:0000256" key="5">
    <source>
        <dbReference type="ARBA" id="ARBA00022448"/>
    </source>
</evidence>
<dbReference type="AlphaFoldDB" id="A0A5N6L405"/>
<dbReference type="EMBL" id="VIBQ01000096">
    <property type="protein sequence ID" value="KAB8737489.1"/>
    <property type="molecule type" value="Genomic_DNA"/>
</dbReference>
<keyword evidence="6" id="KW-0963">Cytoplasm</keyword>
<comment type="subcellular location">
    <subcellularLocation>
        <location evidence="2">Cytoplasm</location>
    </subcellularLocation>
    <subcellularLocation>
        <location evidence="1">Nucleus</location>
    </subcellularLocation>
</comment>
<dbReference type="InterPro" id="IPR002654">
    <property type="entry name" value="Glyco_trans_25"/>
</dbReference>
<feature type="region of interest" description="Disordered" evidence="9">
    <location>
        <begin position="963"/>
        <end position="984"/>
    </location>
</feature>
<evidence type="ECO:0000256" key="8">
    <source>
        <dbReference type="ARBA" id="ARBA00023242"/>
    </source>
</evidence>
<name>A0A5N6L405_9ROSI</name>
<evidence type="ECO:0000256" key="2">
    <source>
        <dbReference type="ARBA" id="ARBA00004496"/>
    </source>
</evidence>
<dbReference type="GO" id="GO:0005737">
    <property type="term" value="C:cytoplasm"/>
    <property type="evidence" value="ECO:0007669"/>
    <property type="project" value="UniProtKB-SubCell"/>
</dbReference>
<dbReference type="CDD" id="cd06532">
    <property type="entry name" value="Glyco_transf_25"/>
    <property type="match status" value="1"/>
</dbReference>
<organism evidence="13 14">
    <name type="scientific">Carpinus fangiana</name>
    <dbReference type="NCBI Taxonomy" id="176857"/>
    <lineage>
        <taxon>Eukaryota</taxon>
        <taxon>Viridiplantae</taxon>
        <taxon>Streptophyta</taxon>
        <taxon>Embryophyta</taxon>
        <taxon>Tracheophyta</taxon>
        <taxon>Spermatophyta</taxon>
        <taxon>Magnoliopsida</taxon>
        <taxon>eudicotyledons</taxon>
        <taxon>Gunneridae</taxon>
        <taxon>Pentapetalae</taxon>
        <taxon>rosids</taxon>
        <taxon>fabids</taxon>
        <taxon>Fagales</taxon>
        <taxon>Betulaceae</taxon>
        <taxon>Carpinus</taxon>
    </lineage>
</organism>
<comment type="similarity">
    <text evidence="3">Belongs to the NMD3 family.</text>
</comment>
<dbReference type="InterPro" id="IPR048899">
    <property type="entry name" value="NMD_SH3"/>
</dbReference>
<dbReference type="GO" id="GO:0000055">
    <property type="term" value="P:ribosomal large subunit export from nucleus"/>
    <property type="evidence" value="ECO:0007669"/>
    <property type="project" value="TreeGrafter"/>
</dbReference>
<dbReference type="InterPro" id="IPR007064">
    <property type="entry name" value="Nmd3_N"/>
</dbReference>
<reference evidence="13 14" key="1">
    <citation type="submission" date="2019-06" db="EMBL/GenBank/DDBJ databases">
        <title>A chromosomal-level reference genome of Carpinus fangiana (Coryloideae, Betulaceae).</title>
        <authorList>
            <person name="Yang X."/>
            <person name="Wang Z."/>
            <person name="Zhang L."/>
            <person name="Hao G."/>
            <person name="Liu J."/>
            <person name="Yang Y."/>
        </authorList>
    </citation>
    <scope>NUCLEOTIDE SEQUENCE [LARGE SCALE GENOMIC DNA]</scope>
    <source>
        <strain evidence="13">Cfa_2016G</strain>
        <tissue evidence="13">Leaf</tissue>
    </source>
</reference>